<gene>
    <name evidence="1" type="ORF">H1164_13455</name>
</gene>
<dbReference type="RefSeq" id="WP_160173933.1">
    <property type="nucleotide sequence ID" value="NZ_JACEIP010000023.1"/>
</dbReference>
<dbReference type="EMBL" id="JACEIP010000023">
    <property type="protein sequence ID" value="MBA4543894.1"/>
    <property type="molecule type" value="Genomic_DNA"/>
</dbReference>
<dbReference type="Proteomes" id="UP000530514">
    <property type="component" value="Unassembled WGS sequence"/>
</dbReference>
<evidence type="ECO:0000313" key="1">
    <source>
        <dbReference type="EMBL" id="MBA4543894.1"/>
    </source>
</evidence>
<evidence type="ECO:0000313" key="2">
    <source>
        <dbReference type="Proteomes" id="UP000530514"/>
    </source>
</evidence>
<accession>A0A7W1XC87</accession>
<name>A0A7W1XC87_9BACL</name>
<keyword evidence="2" id="KW-1185">Reference proteome</keyword>
<sequence>MKEVLNDPNAPILPLINKQLVDDIVEHKFSEAPFEVGKMMEYLVQVNFWLQEYRITLV</sequence>
<protein>
    <submittedName>
        <fullName evidence="1">Uncharacterized protein</fullName>
    </submittedName>
</protein>
<organism evidence="1 2">
    <name type="scientific">Thermoactinomyces daqus</name>
    <dbReference type="NCBI Taxonomy" id="1329516"/>
    <lineage>
        <taxon>Bacteria</taxon>
        <taxon>Bacillati</taxon>
        <taxon>Bacillota</taxon>
        <taxon>Bacilli</taxon>
        <taxon>Bacillales</taxon>
        <taxon>Thermoactinomycetaceae</taxon>
        <taxon>Thermoactinomyces</taxon>
    </lineage>
</organism>
<proteinExistence type="predicted"/>
<comment type="caution">
    <text evidence="1">The sequence shown here is derived from an EMBL/GenBank/DDBJ whole genome shotgun (WGS) entry which is preliminary data.</text>
</comment>
<reference evidence="1 2" key="1">
    <citation type="submission" date="2020-07" db="EMBL/GenBank/DDBJ databases">
        <authorList>
            <person name="Feng H."/>
        </authorList>
    </citation>
    <scope>NUCLEOTIDE SEQUENCE [LARGE SCALE GENOMIC DNA]</scope>
    <source>
        <strain evidence="2">s-11</strain>
    </source>
</reference>
<dbReference type="AlphaFoldDB" id="A0A7W1XC87"/>